<comment type="function">
    <text evidence="19">One of the essential components for the initiation of protein synthesis. Protects formylmethionyl-tRNA from spontaneous hydrolysis and promotes its binding to the 30S ribosomal subunits. Also involved in the hydrolysis of GTP during the formation of the 70S ribosomal complex.</text>
</comment>
<dbReference type="GO" id="GO:0005525">
    <property type="term" value="F:GTP binding"/>
    <property type="evidence" value="ECO:0007669"/>
    <property type="project" value="UniProtKB-KW"/>
</dbReference>
<evidence type="ECO:0000256" key="6">
    <source>
        <dbReference type="ARBA" id="ARBA00022540"/>
    </source>
</evidence>
<dbReference type="Pfam" id="PF10162">
    <property type="entry name" value="G8"/>
    <property type="match status" value="2"/>
</dbReference>
<dbReference type="InterPro" id="IPR023115">
    <property type="entry name" value="TIF_IF2_dom3"/>
</dbReference>
<dbReference type="PROSITE" id="PS00109">
    <property type="entry name" value="PROTEIN_KINASE_TYR"/>
    <property type="match status" value="1"/>
</dbReference>
<dbReference type="Gene3D" id="3.40.50.300">
    <property type="entry name" value="P-loop containing nucleotide triphosphate hydrolases"/>
    <property type="match status" value="1"/>
</dbReference>
<dbReference type="PANTHER" id="PTHR46769">
    <property type="entry name" value="POLYCYSTIC KIDNEY AND HEPATIC DISEASE 1 (AUTOSOMAL RECESSIVE)-LIKE 1"/>
    <property type="match status" value="1"/>
</dbReference>
<evidence type="ECO:0000256" key="20">
    <source>
        <dbReference type="ARBA" id="ARBA00051243"/>
    </source>
</evidence>
<dbReference type="InterPro" id="IPR001245">
    <property type="entry name" value="Ser-Thr/Tyr_kinase_cat_dom"/>
</dbReference>
<accession>K1R4P4</accession>
<keyword evidence="7" id="KW-0808">Transferase</keyword>
<dbReference type="InterPro" id="IPR008266">
    <property type="entry name" value="Tyr_kinase_AS"/>
</dbReference>
<dbReference type="HAMAP" id="MF_00100_B">
    <property type="entry name" value="IF_2_B"/>
    <property type="match status" value="1"/>
</dbReference>
<dbReference type="InterPro" id="IPR011050">
    <property type="entry name" value="Pectin_lyase_fold/virulence"/>
</dbReference>
<dbReference type="SMART" id="SM00219">
    <property type="entry name" value="TyrKc"/>
    <property type="match status" value="1"/>
</dbReference>
<keyword evidence="12" id="KW-0067">ATP-binding</keyword>
<dbReference type="GO" id="GO:0005886">
    <property type="term" value="C:plasma membrane"/>
    <property type="evidence" value="ECO:0007669"/>
    <property type="project" value="UniProtKB-SubCell"/>
</dbReference>
<dbReference type="InterPro" id="IPR012334">
    <property type="entry name" value="Pectin_lyas_fold"/>
</dbReference>
<dbReference type="Gene3D" id="3.30.200.20">
    <property type="entry name" value="Phosphorylase Kinase, domain 1"/>
    <property type="match status" value="1"/>
</dbReference>
<dbReference type="SUPFAM" id="SSF56112">
    <property type="entry name" value="Protein kinase-like (PK-like)"/>
    <property type="match status" value="1"/>
</dbReference>
<dbReference type="Pfam" id="PF22042">
    <property type="entry name" value="EF-G_D2"/>
    <property type="match status" value="1"/>
</dbReference>
<dbReference type="InterPro" id="IPR000795">
    <property type="entry name" value="T_Tr_GTP-bd_dom"/>
</dbReference>
<dbReference type="InterPro" id="IPR011030">
    <property type="entry name" value="Lipovitellin_superhlx_dom"/>
</dbReference>
<dbReference type="EC" id="2.7.10.1" evidence="21"/>
<dbReference type="SUPFAM" id="SSF52156">
    <property type="entry name" value="Initiation factor IF2/eIF5b, domain 3"/>
    <property type="match status" value="1"/>
</dbReference>
<keyword evidence="17 21" id="KW-0675">Receptor</keyword>
<dbReference type="Gene3D" id="3.40.50.10050">
    <property type="entry name" value="Translation initiation factor IF- 2, domain 3"/>
    <property type="match status" value="1"/>
</dbReference>
<dbReference type="FunFam" id="2.40.30.10:FF:000008">
    <property type="entry name" value="Translation initiation factor IF-2"/>
    <property type="match status" value="1"/>
</dbReference>
<keyword evidence="6" id="KW-0396">Initiation factor</keyword>
<dbReference type="SMART" id="SM01225">
    <property type="entry name" value="G8"/>
    <property type="match status" value="2"/>
</dbReference>
<dbReference type="GO" id="GO:0004714">
    <property type="term" value="F:transmembrane receptor protein tyrosine kinase activity"/>
    <property type="evidence" value="ECO:0007669"/>
    <property type="project" value="UniProtKB-EC"/>
</dbReference>
<dbReference type="PROSITE" id="PS00239">
    <property type="entry name" value="RECEPTOR_TYR_KIN_II"/>
    <property type="match status" value="1"/>
</dbReference>
<dbReference type="GO" id="GO:0003743">
    <property type="term" value="F:translation initiation factor activity"/>
    <property type="evidence" value="ECO:0007669"/>
    <property type="project" value="UniProtKB-KW"/>
</dbReference>
<keyword evidence="10" id="KW-0547">Nucleotide-binding</keyword>
<keyword evidence="5" id="KW-1003">Cell membrane</keyword>
<sequence>MVTEYNPNYDFVAAKYPEQQLNELNRNRLELVRALGQGAFGEVYKGYILGFPNMEREMAVAVKTLPAYSTEASELDFLMEAVIMSKFNHPNIVKLVGVCFESHPRYIVLELLEGGDLKTFLREMRPKTVMGDPLVRVSDLLSLADDIAKGCQHLEERHFIHRDIAARNCLLTCKGKDRVAKIADFGMARDIYRSDYYRKGGKALLPIKWMPPEAFLDGIFTSKTDVWSFGVLLWEIFSIGYMPYPGRTNHDVMQYVTNGGRLEPPEKCPKPLSVKGDVSVTIAGTVCDVNSVSPTQITCVTNQHKKSEKANVRVEVAGNGRAMQSSAEFFYIDVWSSPFTWGGGPLPKEGDLVVITPGQTILLDVSTPKLTLLLIQGGALIFDEKDIELKAVNILIVQNGLLQVGTEKEPFQHKAEITLYGNHRTKEYPIYGTKSLAVREGNLELHGKPVPVTWTTLDATAYAGNSTIILREAVTWKAGDKVVIATTSHRHSQKETELMVIQSVASDNRTMTLTQPLKYEHLGVTETFDGTDVEFRAEVGMVSRNIIVRGDSNPDFVEKIEACPDGFDTGEFATQTCFQGRFGEEMGSDQFGAQIMIHSPKNSGSMSHARLEFVEVTHAGQAFRLGRYPIHFHLNGDTNGSYVRGCGIYNTFNRAINIHGSHNVLVEYNVAYNVMGGAFFFEDGIETGSTVQYNLLMFVRESSSLQNDDITPAAYWVTNPDNTIQHNRAVGGTHFGFWYRMHVHPDGPSFDSSICPQHIPVRVFRNNTAHSNGWFGLWIFTTIKTRVGGGCGSSTPAMSLFESLTAWNNEKGAEIVNGGALECRDFVLVNNEKAGYEGKLLIEGDQLFKDLLIVGHAPSLTREEQGCTRAGFILPYGNGLTLDGIRFVNFDESNCVGVDFARIDGTCKVHCGGFYYETKNLKWVSAPNKGTYPWPWAGVLKDLDGTLIGETGDPASIAANVGKSVISASDTLPPTCVSFPKFSNFNGSTPARVCPPGIKYHRFSFNGISPSSLDFKDFVFKNRYGNDSVPWRKKAITHKLGWMMNNSGGYEYVIMRQKVSRRPDRFFLDGSTNIEPTRNIDGNSEYGQWEYLPTDSEIKYIISSNKPASRRRRSVADFNDYGVSFRAYKCYYVDCKPPVDPNTVPPVTSRPYDFQYWSESDTWASGNLPQDDDNVTIGKDQWVVADTALPRMGKLVLYGVLELDDANGTRNFELNCTYIVILGGRLIIGWPDKPFLGQALILLQGEHSTPYFRTTSGPPLGSKAIGVFGGLDLHGKDVGTSWTLLAQTANPGNSQITLATAVTWKVGEEIVIAPTDFSIWEKETFAITAVSNGGTTLTLNSTVQFKHIAHTETAGNESMTMAAEVGLLTRNIRVEGASYNKLYSQSFGARIMVSQTQDPTDSNRLLVGYARISNVEFYHSGQEGWVAPFDGRGSIAYIDAGTVSNIKPSYVKKCAFHKGFSPAIMAYATNKLPIEDNVITDTVWFAVEAMGDGSIIRNNFVTKVQWEGSYQGRRESSNFRYNGAFNLDKATNLVLQNNHVGGAERLGFRTTGEPCDVSSADSWTGNVAHTALVGVGLLTINPLPGYLKQCTMYSNFTVWKNFDYGIFYQGTASSSVRNLKAADNGVSVFQFVEGPPSLSHRFQDKYANVIDSLIIGTSDELNCSTARGDRSDFNFIKSREKIKSHSFPLRVGVTMPTFTSGGNACPNMPCSGIMSYQTIKGIFRLQDVTFSKFSNKCNSQGDRAVAPNKENDDGNHPFITERIQFHNMAEENKILYWRSDIGKIDSSNCVDMACDAKVKCLLQDLDGTFLSSPGFVIPQSEHEWNGNPKMGLGDYRIPKEMLVRSNGSRIPVAEIAPHKGIIRSSCQYKSAWQAYECHQLNYKTLVIESLDADTETRRLSPVAILGDGYLDLINGPQDHGWCSGYTCRKRLSTFQAIVATEKEFLLHYTSTSPQKSRFFLLDANPNDCIVLSVWYSKPWRLDVYHDGNFILPPNARFEGANRKYVVDPPPVGQPDYYKPNVTGCALKSGTSYFNRDTGIITLMIKGPAPVRIVTVKTVIVSFQLPAMPENEFYGENIIMNLASFLNIDASRVRITKIVRETSSVSGRRKRATGRITGVEIEISNPPSQELNTTASAGDLSTEELQNITTTIVNDVQAGSTLLNLLNSTGVAIAEPPPDPEDPNWQVVLSDTNIALQTLAQPSEMRLSITIVPLHEGAPFSTQPKLQIYDSSGTVIDKLGTNINPWQITASIVSGTGNAAGQLTGTTTVPYQNGWANFTDLAISHFGDDYGLNFTVTYPAGVNLFTLTNFSLPRRPLKVNAMSIPTTVVANSSISLVIKLEDAVTSQIIEQTHWRITDWEVCVTLDGLEFYKGKQFGELNTKFNATTGLATLSDIRFTEPGMVILKIGVTSVPAEYSLETQLLINIRRADLYASSSNSSAQLLQLRFEADYNSIVAAGYQLQFETVIGNFLIRRYPDIDLDSVQIDSGGVTITYQITSGGTLQTNGTLTLCDALDDGTNQVWRTVIEDKDLAKHIENKDQKISNVKVIKKLCKMLGVVPKIPSKERLRQMEEASQQMETPRRPPPSPKELVPRPPVITIMGHIDHGKTTLLDALRKSNVVSEEFGGITQHIGAFTVKTSSGDDITFLDTPGHAAFTALRERGAIVTDIIVLVVSADDGVMPQTIESIEHARKYNVPLVIAINKIDRPNADVERTLNSLLEHGVQTELNGGDVPAVPISALKGENISELQDTIAALAEILDLRCDVKGEMGGRIIESKMDTKIGLVATVLVQRGTMKIGTMVVAGEAFGKIKKMINNQGQAVRTVTPSFCAEVYGWRELPQAGDEVIEVKSMRKAQELITISAADRKAKEIEKYIPMIERQQEEQKEIRKKLMEVKAESFFKFILARRKITKDGDLPSTLGECNLPIVLKADVCGSIEALLEMFSTFDSQLCELRVVHHEVGPVTEADVNLAESLNAEIFSFNVPVSEDLRRKAEQANVVIKENNVIYTLIDELNESANSRIPPFMEEDKKGEAEVLQVFEYKFRDTRRMVAGCRCTQGNLQRKLEYKVLRNGEEVYKGKLDSLKHHKDEVDTISSGKECGILVSDEDFIFEQGDVIECFDWKVVKKTESIRGKCLPTFPEVKKASLWNNDLGVVGGLESVSTYPRESTGERDLWLKRRLKPVSAFDIDYEYHYEYKANSVVLGKFPVVTIAKTLHYTNTGVIEYIRADDKVIIQNKNKQKKQERSKIHGMNRVLPLATELKVKDSIAAKKGENITQDLTIQHFLQNKDVNETDLFRIFFHIGKIEAPTLEFLEAVERLCLEPYHSKITHYTELQSKRRPHRSVDRNDRELHNYTYSKMVLIHALGNTGSSRDHLLTYMRPGEGDNSWRRAAILAMRHFGCVESSTALFNLVVNDDHSVVKQQALEMFENHPLSNKSIPEHRDIILSRFYNYKTLMRTKRGILDVDLKDGFFFSLKLPGIQWTKQVGNDALGAAFGISLTNELEIEIKPLSSHAMINMYENAFAKVMVGWFKVEQLYLFRAHACYRGHAGYDIHILKDFGINGTQDLAMIFDRIVKTVIDPVLSKVKAFKTLIQSYDNKVDAVMEVVEYGGTPWIDQIKKIATKIRYFVEDVKEDITNFYSTIVDAVTVTLPYVGKNLFDSVAAIISALKDFLTNPVQSVTIFGKSVLDIKLALGIFIDVKNKMIETLSYLKGGTSFWIDYWEDFKEILGDIQDLFRLIFKRRENIPAINKKDKLSTALTDGIQMTAEQTNMIIDSIKKSFGNFSTEFKETFDEILSPFVNSFYSMFNAVKAVKSGYMSIRNTYIKIKNVTQKIFGSKFHITFPNHRRRQDSTCGLGVWPTNQNERYQTLGVDVQVTEFSDIRCPVNGEVFKESNRVLILPTDEDFIDYEIIIENIIPESNISTSGQFLIAGKDIIGKADKSPCKRNCIHVSVRKKSPIQIRDSDYEYIDPSPFLDHLLPSPRWIWDCRDYTYMNVLNVVSADATGEVLEKVNKEIVRSNFGEDKMNGFPPIEPKYRPPDLEVANRSDLFAVTALEKFTNGFKSIVSQFTDIAKQLFDFSNNSMAVVNVRRGNRQKRETVENCLVKQITGRNHKDPAYELQVAADDDKSNLKLFYAIGTQQGGTNVLDFTEMGGFSVFVATNDLPNGIPLYWTVKAVNSQGSDARVYCMLHTYDNTLPDGRVDPSYKYSSHPNVLLGTITVFDDSLLKHTHMQAVGISSGMYGSEIISWKNLTLGITSHRAGVFNALKHFSIPKDGRLTNKPFAIHLTHTPEECATKCVTVGTKCVSFDYAYFTESCELQHVIEGPNAKLRISGSYKNYERLGLQYNSFERYEDIPLEHGKVYFINARIGNILGYVGYLHSVGTMVDFTPPMTGALGTDFRETFKADGCKASTAQRCAEVTWKKNHRHVIDGKEASTVINGHNPLDGKYFNTIQCLNSVVFGGSLVTTVCHSLPLIVDTTPPFLHGIEQIYYDEYFDILAIYYKAGDNESMLADVEFGLGKTKYDVLVMKKSYHQPMNGEDHPFIVIEGLGLKEGVPAWPRIRVNNGVGLFKADSGSKPFIIDRSPPIVGFVIDGKIHFRDITYQSSNKEICVQWTGFHDPESGIDHVRWGIGTDPGADNVMVFRTFSHNTISACVSTVLKHNTKYYSTLIVFNAALNSKHSKSSSNGVLVDTTPPIPGYAVDGSNLKKDLVFSSEISTKIVSWNNFTDPESGIDNYVVSIYINNARVKTFNPTNHTHLTDNSVSMQHGDTVHFRIESFNKAGLAVAVKTDGFTVDHTPPNLVFIEDNNLRLSYQIDDSSLTLRWQYQDKESGIKEYRYSVFELMHGIKKRVWPKTSMYISIPPSLTSQPTEIYYTEKLVSGATYSVHVTAINQAQLSTAHESNGVTIDPTPPIMLKVYLGLSDEDEEIEDGFVQYANSKSLRVSWVGEDPQSNIKKFFVAIGTRQGDTSVTNGTFSYVYSGDCPVIRSEWCVEDLTGNIVLNFTEIQWNDHFFYNDELDLKNNFCYFVIEINSKKVINGTVCFGQKMHTEKFTDG</sequence>
<keyword evidence="14" id="KW-1133">Transmembrane helix</keyword>
<dbReference type="CDD" id="cd00603">
    <property type="entry name" value="IPT_PCSR"/>
    <property type="match status" value="1"/>
</dbReference>
<dbReference type="InterPro" id="IPR002011">
    <property type="entry name" value="Tyr_kinase_rcpt_2_CS"/>
</dbReference>
<dbReference type="PROSITE" id="PS00107">
    <property type="entry name" value="PROTEIN_KINASE_ATP"/>
    <property type="match status" value="1"/>
</dbReference>
<comment type="catalytic activity">
    <reaction evidence="20 21">
        <text>L-tyrosyl-[protein] + ATP = O-phospho-L-tyrosyl-[protein] + ADP + H(+)</text>
        <dbReference type="Rhea" id="RHEA:10596"/>
        <dbReference type="Rhea" id="RHEA-COMP:10136"/>
        <dbReference type="Rhea" id="RHEA-COMP:20101"/>
        <dbReference type="ChEBI" id="CHEBI:15378"/>
        <dbReference type="ChEBI" id="CHEBI:30616"/>
        <dbReference type="ChEBI" id="CHEBI:46858"/>
        <dbReference type="ChEBI" id="CHEBI:61978"/>
        <dbReference type="ChEBI" id="CHEBI:456216"/>
        <dbReference type="EC" id="2.7.10.1"/>
    </reaction>
</comment>
<evidence type="ECO:0000256" key="18">
    <source>
        <dbReference type="ARBA" id="ARBA00023180"/>
    </source>
</evidence>
<comment type="subcellular location">
    <subcellularLocation>
        <location evidence="2">Cell membrane</location>
    </subcellularLocation>
    <subcellularLocation>
        <location evidence="1">Membrane</location>
        <topology evidence="1">Single-pass membrane protein</topology>
    </subcellularLocation>
</comment>
<dbReference type="Pfam" id="PF07714">
    <property type="entry name" value="PK_Tyr_Ser-Thr"/>
    <property type="match status" value="1"/>
</dbReference>
<dbReference type="InterPro" id="IPR009000">
    <property type="entry name" value="Transl_B-barrel_sf"/>
</dbReference>
<dbReference type="InterPro" id="IPR027417">
    <property type="entry name" value="P-loop_NTPase"/>
</dbReference>
<evidence type="ECO:0000256" key="21">
    <source>
        <dbReference type="RuleBase" id="RU000312"/>
    </source>
</evidence>
<dbReference type="CDD" id="cd03702">
    <property type="entry name" value="IF2_mtIF2_II"/>
    <property type="match status" value="1"/>
</dbReference>
<dbReference type="EMBL" id="JH817222">
    <property type="protein sequence ID" value="EKC28906.1"/>
    <property type="molecule type" value="Genomic_DNA"/>
</dbReference>
<evidence type="ECO:0000256" key="22">
    <source>
        <dbReference type="SAM" id="MobiDB-lite"/>
    </source>
</evidence>
<dbReference type="InParanoid" id="K1R4P4"/>
<evidence type="ECO:0000256" key="15">
    <source>
        <dbReference type="ARBA" id="ARBA00023134"/>
    </source>
</evidence>
<dbReference type="InterPro" id="IPR019316">
    <property type="entry name" value="G8_domain"/>
</dbReference>
<dbReference type="InterPro" id="IPR017441">
    <property type="entry name" value="Protein_kinase_ATP_BS"/>
</dbReference>
<feature type="region of interest" description="Disordered" evidence="22">
    <location>
        <begin position="2564"/>
        <end position="2591"/>
    </location>
</feature>
<dbReference type="FunFam" id="3.40.50.300:FF:000019">
    <property type="entry name" value="Translation initiation factor IF-2"/>
    <property type="match status" value="1"/>
</dbReference>
<dbReference type="InterPro" id="IPR052387">
    <property type="entry name" value="Fibrocystin"/>
</dbReference>
<evidence type="ECO:0000256" key="14">
    <source>
        <dbReference type="ARBA" id="ARBA00022989"/>
    </source>
</evidence>
<dbReference type="SUPFAM" id="SSF50447">
    <property type="entry name" value="Translation proteins"/>
    <property type="match status" value="2"/>
</dbReference>
<evidence type="ECO:0000256" key="4">
    <source>
        <dbReference type="ARBA" id="ARBA00008171"/>
    </source>
</evidence>
<dbReference type="SUPFAM" id="SSF52540">
    <property type="entry name" value="P-loop containing nucleoside triphosphate hydrolases"/>
    <property type="match status" value="1"/>
</dbReference>
<reference evidence="23" key="1">
    <citation type="journal article" date="2012" name="Nature">
        <title>The oyster genome reveals stress adaptation and complexity of shell formation.</title>
        <authorList>
            <person name="Zhang G."/>
            <person name="Fang X."/>
            <person name="Guo X."/>
            <person name="Li L."/>
            <person name="Luo R."/>
            <person name="Xu F."/>
            <person name="Yang P."/>
            <person name="Zhang L."/>
            <person name="Wang X."/>
            <person name="Qi H."/>
            <person name="Xiong Z."/>
            <person name="Que H."/>
            <person name="Xie Y."/>
            <person name="Holland P.W."/>
            <person name="Paps J."/>
            <person name="Zhu Y."/>
            <person name="Wu F."/>
            <person name="Chen Y."/>
            <person name="Wang J."/>
            <person name="Peng C."/>
            <person name="Meng J."/>
            <person name="Yang L."/>
            <person name="Liu J."/>
            <person name="Wen B."/>
            <person name="Zhang N."/>
            <person name="Huang Z."/>
            <person name="Zhu Q."/>
            <person name="Feng Y."/>
            <person name="Mount A."/>
            <person name="Hedgecock D."/>
            <person name="Xu Z."/>
            <person name="Liu Y."/>
            <person name="Domazet-Loso T."/>
            <person name="Du Y."/>
            <person name="Sun X."/>
            <person name="Zhang S."/>
            <person name="Liu B."/>
            <person name="Cheng P."/>
            <person name="Jiang X."/>
            <person name="Li J."/>
            <person name="Fan D."/>
            <person name="Wang W."/>
            <person name="Fu W."/>
            <person name="Wang T."/>
            <person name="Wang B."/>
            <person name="Zhang J."/>
            <person name="Peng Z."/>
            <person name="Li Y."/>
            <person name="Li N."/>
            <person name="Wang J."/>
            <person name="Chen M."/>
            <person name="He Y."/>
            <person name="Tan F."/>
            <person name="Song X."/>
            <person name="Zheng Q."/>
            <person name="Huang R."/>
            <person name="Yang H."/>
            <person name="Du X."/>
            <person name="Chen L."/>
            <person name="Yang M."/>
            <person name="Gaffney P.M."/>
            <person name="Wang S."/>
            <person name="Luo L."/>
            <person name="She Z."/>
            <person name="Ming Y."/>
            <person name="Huang W."/>
            <person name="Zhang S."/>
            <person name="Huang B."/>
            <person name="Zhang Y."/>
            <person name="Qu T."/>
            <person name="Ni P."/>
            <person name="Miao G."/>
            <person name="Wang J."/>
            <person name="Wang Q."/>
            <person name="Steinberg C.E."/>
            <person name="Wang H."/>
            <person name="Li N."/>
            <person name="Qian L."/>
            <person name="Zhang G."/>
            <person name="Li Y."/>
            <person name="Yang H."/>
            <person name="Liu X."/>
            <person name="Wang J."/>
            <person name="Yin Y."/>
            <person name="Wang J."/>
        </authorList>
    </citation>
    <scope>NUCLEOTIDE SEQUENCE [LARGE SCALE GENOMIC DNA]</scope>
    <source>
        <strain evidence="23">05x7-T-G4-1.051#20</strain>
    </source>
</reference>
<dbReference type="SUPFAM" id="SSF49265">
    <property type="entry name" value="Fibronectin type III"/>
    <property type="match status" value="2"/>
</dbReference>
<dbReference type="InterPro" id="IPR036925">
    <property type="entry name" value="TIF_IF2_dom3_sf"/>
</dbReference>
<dbReference type="Gene3D" id="2.60.40.10">
    <property type="entry name" value="Immunoglobulins"/>
    <property type="match status" value="1"/>
</dbReference>
<dbReference type="Pfam" id="PF24606">
    <property type="entry name" value="CEMIP_beta-hel"/>
    <property type="match status" value="1"/>
</dbReference>
<dbReference type="InterPro" id="IPR005225">
    <property type="entry name" value="Small_GTP-bd"/>
</dbReference>
<dbReference type="GO" id="GO:0003924">
    <property type="term" value="F:GTPase activity"/>
    <property type="evidence" value="ECO:0007669"/>
    <property type="project" value="InterPro"/>
</dbReference>
<dbReference type="Gene3D" id="1.10.510.10">
    <property type="entry name" value="Transferase(Phosphotransferase) domain 1"/>
    <property type="match status" value="1"/>
</dbReference>
<dbReference type="PROSITE" id="PS50011">
    <property type="entry name" value="PROTEIN_KINASE_DOM"/>
    <property type="match status" value="1"/>
</dbReference>
<dbReference type="InterPro" id="IPR013783">
    <property type="entry name" value="Ig-like_fold"/>
</dbReference>
<dbReference type="GO" id="GO:0007169">
    <property type="term" value="P:cell surface receptor protein tyrosine kinase signaling pathway"/>
    <property type="evidence" value="ECO:0007669"/>
    <property type="project" value="InterPro"/>
</dbReference>
<keyword evidence="13" id="KW-0648">Protein biosynthesis</keyword>
<evidence type="ECO:0000256" key="12">
    <source>
        <dbReference type="ARBA" id="ARBA00022840"/>
    </source>
</evidence>
<dbReference type="InterPro" id="IPR002909">
    <property type="entry name" value="IPT_dom"/>
</dbReference>
<keyword evidence="18" id="KW-0325">Glycoprotein</keyword>
<dbReference type="Gene3D" id="2.40.30.10">
    <property type="entry name" value="Translation factors"/>
    <property type="match status" value="2"/>
</dbReference>
<dbReference type="Pfam" id="PF00009">
    <property type="entry name" value="GTP_EFTU"/>
    <property type="match status" value="1"/>
</dbReference>
<feature type="compositionally biased region" description="Pro residues" evidence="22">
    <location>
        <begin position="2581"/>
        <end position="2591"/>
    </location>
</feature>
<dbReference type="SUPFAM" id="SSF51126">
    <property type="entry name" value="Pectin lyase-like"/>
    <property type="match status" value="2"/>
</dbReference>
<dbReference type="Gene3D" id="1.25.10.20">
    <property type="entry name" value="Vitellinogen, superhelical"/>
    <property type="match status" value="1"/>
</dbReference>
<proteinExistence type="inferred from homology"/>
<name>K1R4P4_MAGGI</name>
<dbReference type="PROSITE" id="PS01176">
    <property type="entry name" value="IF2"/>
    <property type="match status" value="1"/>
</dbReference>
<evidence type="ECO:0000256" key="9">
    <source>
        <dbReference type="ARBA" id="ARBA00022729"/>
    </source>
</evidence>
<dbReference type="NCBIfam" id="TIGR00231">
    <property type="entry name" value="small_GTP"/>
    <property type="match status" value="1"/>
</dbReference>
<evidence type="ECO:0000256" key="10">
    <source>
        <dbReference type="ARBA" id="ARBA00022741"/>
    </source>
</evidence>
<dbReference type="Pfam" id="PF11987">
    <property type="entry name" value="IF-2"/>
    <property type="match status" value="1"/>
</dbReference>
<evidence type="ECO:0000313" key="23">
    <source>
        <dbReference type="EMBL" id="EKC28906.1"/>
    </source>
</evidence>
<protein>
    <recommendedName>
        <fullName evidence="21">Tyrosine-protein kinase receptor</fullName>
        <ecNumber evidence="21">2.7.10.1</ecNumber>
    </recommendedName>
</protein>
<dbReference type="CDD" id="cd03692">
    <property type="entry name" value="mtIF2_IVc"/>
    <property type="match status" value="1"/>
</dbReference>
<evidence type="ECO:0000256" key="19">
    <source>
        <dbReference type="ARBA" id="ARBA00025162"/>
    </source>
</evidence>
<dbReference type="FunFam" id="3.40.50.10050:FF:000001">
    <property type="entry name" value="Translation initiation factor IF-2"/>
    <property type="match status" value="1"/>
</dbReference>
<dbReference type="CDD" id="cd01887">
    <property type="entry name" value="IF2_eIF5B"/>
    <property type="match status" value="1"/>
</dbReference>
<gene>
    <name evidence="23" type="ORF">CGI_10020838</name>
</gene>
<evidence type="ECO:0000256" key="1">
    <source>
        <dbReference type="ARBA" id="ARBA00004167"/>
    </source>
</evidence>
<dbReference type="HOGENOM" id="CLU_223326_0_0_1"/>
<dbReference type="FunFam" id="1.10.510.10:FF:000113">
    <property type="entry name" value="Tyrosine-protein kinase receptor"/>
    <property type="match status" value="1"/>
</dbReference>
<comment type="similarity">
    <text evidence="3">Belongs to the TRAFAC class translation factor GTPase superfamily. Classic translation factor GTPase family. IF-2 subfamily.</text>
</comment>
<dbReference type="PANTHER" id="PTHR46769:SF2">
    <property type="entry name" value="FIBROCYSTIN-L ISOFORM 2 PRECURSOR-RELATED"/>
    <property type="match status" value="1"/>
</dbReference>
<dbReference type="InterPro" id="IPR011009">
    <property type="entry name" value="Kinase-like_dom_sf"/>
</dbReference>
<dbReference type="NCBIfam" id="TIGR00487">
    <property type="entry name" value="IF-2"/>
    <property type="match status" value="1"/>
</dbReference>
<keyword evidence="16" id="KW-0472">Membrane</keyword>
<dbReference type="PROSITE" id="PS51484">
    <property type="entry name" value="G8"/>
    <property type="match status" value="2"/>
</dbReference>
<evidence type="ECO:0000256" key="16">
    <source>
        <dbReference type="ARBA" id="ARBA00023136"/>
    </source>
</evidence>
<evidence type="ECO:0000256" key="2">
    <source>
        <dbReference type="ARBA" id="ARBA00004236"/>
    </source>
</evidence>
<keyword evidence="9" id="KW-0732">Signal</keyword>
<dbReference type="InterPro" id="IPR053905">
    <property type="entry name" value="EF-G-like_DII"/>
</dbReference>
<evidence type="ECO:0000256" key="8">
    <source>
        <dbReference type="ARBA" id="ARBA00022692"/>
    </source>
</evidence>
<keyword evidence="21" id="KW-0597">Phosphoprotein</keyword>
<keyword evidence="15" id="KW-0342">GTP-binding</keyword>
<dbReference type="InterPro" id="IPR044145">
    <property type="entry name" value="IF2_II"/>
</dbReference>
<dbReference type="InterPro" id="IPR020635">
    <property type="entry name" value="Tyr_kinase_cat_dom"/>
</dbReference>
<dbReference type="GO" id="GO:0005524">
    <property type="term" value="F:ATP binding"/>
    <property type="evidence" value="ECO:0007669"/>
    <property type="project" value="UniProtKB-UniRule"/>
</dbReference>
<dbReference type="InterPro" id="IPR000719">
    <property type="entry name" value="Prot_kinase_dom"/>
</dbReference>
<comment type="similarity">
    <text evidence="4">Belongs to the protein kinase superfamily. TKL Ser/Thr protein kinase family. ROCO subfamily.</text>
</comment>
<dbReference type="InterPro" id="IPR000178">
    <property type="entry name" value="TF_IF2_bacterial-like"/>
</dbReference>
<dbReference type="InterPro" id="IPR036116">
    <property type="entry name" value="FN3_sf"/>
</dbReference>
<evidence type="ECO:0000256" key="3">
    <source>
        <dbReference type="ARBA" id="ARBA00007733"/>
    </source>
</evidence>
<dbReference type="InterPro" id="IPR055401">
    <property type="entry name" value="CEMIP_beta-hel_dom"/>
</dbReference>
<dbReference type="PRINTS" id="PR00109">
    <property type="entry name" value="TYRKINASE"/>
</dbReference>
<dbReference type="Pfam" id="PF01833">
    <property type="entry name" value="TIG"/>
    <property type="match status" value="1"/>
</dbReference>
<keyword evidence="8 21" id="KW-0812">Transmembrane</keyword>
<evidence type="ECO:0000256" key="7">
    <source>
        <dbReference type="ARBA" id="ARBA00022679"/>
    </source>
</evidence>
<evidence type="ECO:0000256" key="17">
    <source>
        <dbReference type="ARBA" id="ARBA00023170"/>
    </source>
</evidence>
<evidence type="ECO:0000256" key="5">
    <source>
        <dbReference type="ARBA" id="ARBA00022475"/>
    </source>
</evidence>
<organism evidence="23">
    <name type="scientific">Magallana gigas</name>
    <name type="common">Pacific oyster</name>
    <name type="synonym">Crassostrea gigas</name>
    <dbReference type="NCBI Taxonomy" id="29159"/>
    <lineage>
        <taxon>Eukaryota</taxon>
        <taxon>Metazoa</taxon>
        <taxon>Spiralia</taxon>
        <taxon>Lophotrochozoa</taxon>
        <taxon>Mollusca</taxon>
        <taxon>Bivalvia</taxon>
        <taxon>Autobranchia</taxon>
        <taxon>Pteriomorphia</taxon>
        <taxon>Ostreida</taxon>
        <taxon>Ostreoidea</taxon>
        <taxon>Ostreidae</taxon>
        <taxon>Magallana</taxon>
    </lineage>
</organism>
<evidence type="ECO:0000256" key="13">
    <source>
        <dbReference type="ARBA" id="ARBA00022917"/>
    </source>
</evidence>
<keyword evidence="11" id="KW-0418">Kinase</keyword>
<evidence type="ECO:0000256" key="11">
    <source>
        <dbReference type="ARBA" id="ARBA00022777"/>
    </source>
</evidence>
<dbReference type="Gene3D" id="2.160.20.10">
    <property type="entry name" value="Single-stranded right-handed beta-helix, Pectin lyase-like"/>
    <property type="match status" value="1"/>
</dbReference>
<comment type="similarity">
    <text evidence="21">Belongs to the protein kinase superfamily. Tyr protein kinase family. Insulin receptor subfamily.</text>
</comment>
<dbReference type="PROSITE" id="PS51722">
    <property type="entry name" value="G_TR_2"/>
    <property type="match status" value="1"/>
</dbReference>